<dbReference type="EnsemblPlants" id="Solyc06g051573.1.1">
    <property type="protein sequence ID" value="Solyc06g051573.1.1"/>
    <property type="gene ID" value="Solyc06g051573.1"/>
</dbReference>
<dbReference type="AlphaFoldDB" id="A0A3Q7HNT1"/>
<keyword evidence="2" id="KW-1185">Reference proteome</keyword>
<dbReference type="Proteomes" id="UP000004994">
    <property type="component" value="Chromosome 6"/>
</dbReference>
<evidence type="ECO:0000313" key="2">
    <source>
        <dbReference type="Proteomes" id="UP000004994"/>
    </source>
</evidence>
<evidence type="ECO:0000313" key="1">
    <source>
        <dbReference type="EnsemblPlants" id="Solyc06g051573.1.1"/>
    </source>
</evidence>
<accession>A0A3Q7HNT1</accession>
<reference evidence="1" key="2">
    <citation type="submission" date="2019-01" db="UniProtKB">
        <authorList>
            <consortium name="EnsemblPlants"/>
        </authorList>
    </citation>
    <scope>IDENTIFICATION</scope>
    <source>
        <strain evidence="1">cv. Heinz 1706</strain>
    </source>
</reference>
<proteinExistence type="predicted"/>
<dbReference type="Gramene" id="Solyc06g051573.1.1">
    <property type="protein sequence ID" value="Solyc06g051573.1.1"/>
    <property type="gene ID" value="Solyc06g051573.1"/>
</dbReference>
<organism evidence="1">
    <name type="scientific">Solanum lycopersicum</name>
    <name type="common">Tomato</name>
    <name type="synonym">Lycopersicon esculentum</name>
    <dbReference type="NCBI Taxonomy" id="4081"/>
    <lineage>
        <taxon>Eukaryota</taxon>
        <taxon>Viridiplantae</taxon>
        <taxon>Streptophyta</taxon>
        <taxon>Embryophyta</taxon>
        <taxon>Tracheophyta</taxon>
        <taxon>Spermatophyta</taxon>
        <taxon>Magnoliopsida</taxon>
        <taxon>eudicotyledons</taxon>
        <taxon>Gunneridae</taxon>
        <taxon>Pentapetalae</taxon>
        <taxon>asterids</taxon>
        <taxon>lamiids</taxon>
        <taxon>Solanales</taxon>
        <taxon>Solanaceae</taxon>
        <taxon>Solanoideae</taxon>
        <taxon>Solaneae</taxon>
        <taxon>Solanum</taxon>
        <taxon>Solanum subgen. Lycopersicon</taxon>
    </lineage>
</organism>
<name>A0A3Q7HNT1_SOLLC</name>
<protein>
    <submittedName>
        <fullName evidence="1">Uncharacterized protein</fullName>
    </submittedName>
</protein>
<dbReference type="InParanoid" id="A0A3Q7HNT1"/>
<reference evidence="1" key="1">
    <citation type="journal article" date="2012" name="Nature">
        <title>The tomato genome sequence provides insights into fleshy fruit evolution.</title>
        <authorList>
            <consortium name="Tomato Genome Consortium"/>
        </authorList>
    </citation>
    <scope>NUCLEOTIDE SEQUENCE [LARGE SCALE GENOMIC DNA]</scope>
    <source>
        <strain evidence="1">cv. Heinz 1706</strain>
    </source>
</reference>
<sequence>MTNFLWLLQRLLCTLPVSYIFTGILQPKYVVFLQKISLKMVDKWWNSDEIQSRPDSILAKKLKFLKSDVILSSFTRWPKLTKDIITLTNLKWMENK</sequence>